<dbReference type="SUPFAM" id="SSF56300">
    <property type="entry name" value="Metallo-dependent phosphatases"/>
    <property type="match status" value="1"/>
</dbReference>
<dbReference type="EMBL" id="LQOD01000096">
    <property type="protein sequence ID" value="KXT94778.1"/>
    <property type="molecule type" value="Genomic_DNA"/>
</dbReference>
<dbReference type="InterPro" id="IPR019079">
    <property type="entry name" value="Capsule_synth_CapA"/>
</dbReference>
<accession>A0A139PWU3</accession>
<dbReference type="PANTHER" id="PTHR33393">
    <property type="entry name" value="POLYGLUTAMINE SYNTHESIS ACCESSORY PROTEIN RV0574C-RELATED"/>
    <property type="match status" value="1"/>
</dbReference>
<evidence type="ECO:0000256" key="2">
    <source>
        <dbReference type="SAM" id="MobiDB-lite"/>
    </source>
</evidence>
<comment type="caution">
    <text evidence="4">The sequence shown here is derived from an EMBL/GenBank/DDBJ whole genome shotgun (WGS) entry which is preliminary data.</text>
</comment>
<evidence type="ECO:0000313" key="4">
    <source>
        <dbReference type="EMBL" id="KXT94778.1"/>
    </source>
</evidence>
<gene>
    <name evidence="4" type="ORF">SMIDD26_00539</name>
</gene>
<protein>
    <recommendedName>
        <fullName evidence="3">Capsule synthesis protein CapA domain-containing protein</fullName>
    </recommendedName>
</protein>
<proteinExistence type="inferred from homology"/>
<dbReference type="Proteomes" id="UP000070458">
    <property type="component" value="Unassembled WGS sequence"/>
</dbReference>
<dbReference type="CDD" id="cd07381">
    <property type="entry name" value="MPP_CapA"/>
    <property type="match status" value="1"/>
</dbReference>
<dbReference type="InterPro" id="IPR052169">
    <property type="entry name" value="CW_Biosynth-Accessory"/>
</dbReference>
<dbReference type="InterPro" id="IPR029052">
    <property type="entry name" value="Metallo-depent_PP-like"/>
</dbReference>
<name>A0A139PWU3_STRMT</name>
<reference evidence="4 5" key="1">
    <citation type="submission" date="2016-01" db="EMBL/GenBank/DDBJ databases">
        <title>Highly variable Streptococcus oralis are common among viridans streptococci isolated from primates.</title>
        <authorList>
            <person name="Denapaite D."/>
            <person name="Rieger M."/>
            <person name="Koendgen S."/>
            <person name="Brueckner R."/>
            <person name="Ochigava I."/>
            <person name="Kappeler P."/>
            <person name="Maetz-Rensing K."/>
            <person name="Leendertz F."/>
            <person name="Hakenbeck R."/>
        </authorList>
    </citation>
    <scope>NUCLEOTIDE SEQUENCE [LARGE SCALE GENOMIC DNA]</scope>
    <source>
        <strain evidence="4 5">DD26</strain>
    </source>
</reference>
<evidence type="ECO:0000256" key="1">
    <source>
        <dbReference type="ARBA" id="ARBA00005662"/>
    </source>
</evidence>
<comment type="similarity">
    <text evidence="1">Belongs to the CapA family.</text>
</comment>
<sequence length="462" mass="52909">MKELLIYDIIKRKGLHKKVGRMKMKRRQDRNQGGLAFRFMKGLVNFFRSYRRWSNKGFVAVLLLAVALSMGLVLLVESFQGMPLTSQKRDTISQEGTKQKSQEQEEEKSARIMANGDLLYHDGLFFSAKKEDGTYDFHENFEYVTPWLKQADLAIGDFEGTINKDHYLAGYPLFNAPAEVMDAIKDAGYHVLDLAHNHILDSQIEGVISTADIIEKAGITPIGVYTHEPRDQAPLVIKEVNGIKVALLAYSYGFNGIEQYISQEDYNRYLSDLNEDKMKAEIERAEKEADITIIMPQMGVEYRLEPTEEQKALYHKMIDWGADIIFGGHPHVVEPSETVEKDGEKKLIIYSMGNFISNQRIETMQDEENAKWTERGVLMDVTIKKKDGKTTIGTAKAHPTWVNRTPKGTFSPEGYPLYHYQTYILEDFIEGGSHRDQLDEATKERIDTAYKEMNEHVGLKWD</sequence>
<dbReference type="Gene3D" id="3.60.21.10">
    <property type="match status" value="1"/>
</dbReference>
<dbReference type="PANTHER" id="PTHR33393:SF12">
    <property type="entry name" value="CAPSULE BIOSYNTHESIS PROTEIN CAPA"/>
    <property type="match status" value="1"/>
</dbReference>
<feature type="domain" description="Capsule synthesis protein CapA" evidence="3">
    <location>
        <begin position="111"/>
        <end position="359"/>
    </location>
</feature>
<organism evidence="4 5">
    <name type="scientific">Streptococcus mitis</name>
    <dbReference type="NCBI Taxonomy" id="28037"/>
    <lineage>
        <taxon>Bacteria</taxon>
        <taxon>Bacillati</taxon>
        <taxon>Bacillota</taxon>
        <taxon>Bacilli</taxon>
        <taxon>Lactobacillales</taxon>
        <taxon>Streptococcaceae</taxon>
        <taxon>Streptococcus</taxon>
        <taxon>Streptococcus mitis group</taxon>
    </lineage>
</organism>
<feature type="region of interest" description="Disordered" evidence="2">
    <location>
        <begin position="87"/>
        <end position="108"/>
    </location>
</feature>
<dbReference type="AlphaFoldDB" id="A0A139PWU3"/>
<evidence type="ECO:0000313" key="5">
    <source>
        <dbReference type="Proteomes" id="UP000070458"/>
    </source>
</evidence>
<dbReference type="SMART" id="SM00854">
    <property type="entry name" value="PGA_cap"/>
    <property type="match status" value="1"/>
</dbReference>
<dbReference type="Pfam" id="PF09587">
    <property type="entry name" value="PGA_cap"/>
    <property type="match status" value="1"/>
</dbReference>
<evidence type="ECO:0000259" key="3">
    <source>
        <dbReference type="SMART" id="SM00854"/>
    </source>
</evidence>
<dbReference type="PATRIC" id="fig|28037.233.peg.602"/>